<comment type="caution">
    <text evidence="2">The sequence shown here is derived from an EMBL/GenBank/DDBJ whole genome shotgun (WGS) entry which is preliminary data.</text>
</comment>
<evidence type="ECO:0000259" key="1">
    <source>
        <dbReference type="SMART" id="SM00858"/>
    </source>
</evidence>
<dbReference type="Pfam" id="PF16976">
    <property type="entry name" value="RcpC"/>
    <property type="match status" value="1"/>
</dbReference>
<dbReference type="NCBIfam" id="TIGR03177">
    <property type="entry name" value="pilus_cpaB"/>
    <property type="match status" value="1"/>
</dbReference>
<dbReference type="RefSeq" id="WP_394399164.1">
    <property type="nucleotide sequence ID" value="NZ_JBIGHW010000008.1"/>
</dbReference>
<dbReference type="InterPro" id="IPR036732">
    <property type="entry name" value="AFP_Neu5c_C_sf"/>
</dbReference>
<dbReference type="Proteomes" id="UP001606301">
    <property type="component" value="Unassembled WGS sequence"/>
</dbReference>
<evidence type="ECO:0000313" key="2">
    <source>
        <dbReference type="EMBL" id="MFG6442186.1"/>
    </source>
</evidence>
<name>A0ABW7FLJ3_9BURK</name>
<dbReference type="SUPFAM" id="SSF51269">
    <property type="entry name" value="AFP III-like domain"/>
    <property type="match status" value="1"/>
</dbReference>
<dbReference type="CDD" id="cd11614">
    <property type="entry name" value="SAF_CpaB_FlgA_like"/>
    <property type="match status" value="1"/>
</dbReference>
<dbReference type="InterPro" id="IPR031571">
    <property type="entry name" value="RcpC_dom"/>
</dbReference>
<keyword evidence="3" id="KW-1185">Reference proteome</keyword>
<sequence length="290" mass="30890">MRFAINRSWLLLGVALVLGGVSAYGVKRYIEQHVEDIEARTRAKRTVKVVVPKEDLAKGTVLQAAHVAVREVPQEWTHSNAISPEQFERVEGQPLAYPVARGEMLLWSLLEGGRSPSFSARLPTGQRGITVTVDEVNSISGLLQPGDRIDLMVTVKHEQKSYLFPLLQNVTVLATGAQAIPVAGWDGKDSSKRSFSTVTLETSPEDGRRVIAAREVGKLTAMLRAPGDKAEVAATRTDAMTLLGLGGAAVSDERVPVIYGGGALKPIAPLGRAPAAAVAPVAPVLSPARP</sequence>
<dbReference type="InterPro" id="IPR013974">
    <property type="entry name" value="SAF"/>
</dbReference>
<feature type="domain" description="SAF" evidence="1">
    <location>
        <begin position="47"/>
        <end position="111"/>
    </location>
</feature>
<proteinExistence type="predicted"/>
<organism evidence="2 3">
    <name type="scientific">Pelomonas margarita</name>
    <dbReference type="NCBI Taxonomy" id="3299031"/>
    <lineage>
        <taxon>Bacteria</taxon>
        <taxon>Pseudomonadati</taxon>
        <taxon>Pseudomonadota</taxon>
        <taxon>Betaproteobacteria</taxon>
        <taxon>Burkholderiales</taxon>
        <taxon>Sphaerotilaceae</taxon>
        <taxon>Roseateles</taxon>
    </lineage>
</organism>
<accession>A0ABW7FLJ3</accession>
<evidence type="ECO:0000313" key="3">
    <source>
        <dbReference type="Proteomes" id="UP001606301"/>
    </source>
</evidence>
<dbReference type="InterPro" id="IPR017592">
    <property type="entry name" value="Pilus_assmbl_Flp-typ_CpaB"/>
</dbReference>
<dbReference type="EMBL" id="JBIGHW010000008">
    <property type="protein sequence ID" value="MFG6442186.1"/>
    <property type="molecule type" value="Genomic_DNA"/>
</dbReference>
<protein>
    <submittedName>
        <fullName evidence="2">Flp pilus assembly protein CpaB</fullName>
    </submittedName>
</protein>
<reference evidence="2 3" key="1">
    <citation type="submission" date="2024-08" db="EMBL/GenBank/DDBJ databases">
        <authorList>
            <person name="Lu H."/>
        </authorList>
    </citation>
    <scope>NUCLEOTIDE SEQUENCE [LARGE SCALE GENOMIC DNA]</scope>
    <source>
        <strain evidence="2 3">LKC17W</strain>
    </source>
</reference>
<dbReference type="SMART" id="SM00858">
    <property type="entry name" value="SAF"/>
    <property type="match status" value="1"/>
</dbReference>
<gene>
    <name evidence="2" type="primary">cpaB</name>
    <name evidence="2" type="ORF">ACG0Z3_16000</name>
</gene>
<dbReference type="Pfam" id="PF08666">
    <property type="entry name" value="SAF"/>
    <property type="match status" value="1"/>
</dbReference>